<dbReference type="EMBL" id="MN739745">
    <property type="protein sequence ID" value="QHT24460.1"/>
    <property type="molecule type" value="Genomic_DNA"/>
</dbReference>
<reference evidence="1" key="1">
    <citation type="journal article" date="2020" name="Nature">
        <title>Giant virus diversity and host interactions through global metagenomics.</title>
        <authorList>
            <person name="Schulz F."/>
            <person name="Roux S."/>
            <person name="Paez-Espino D."/>
            <person name="Jungbluth S."/>
            <person name="Walsh D.A."/>
            <person name="Denef V.J."/>
            <person name="McMahon K.D."/>
            <person name="Konstantinidis K.T."/>
            <person name="Eloe-Fadrosh E.A."/>
            <person name="Kyrpides N.C."/>
            <person name="Woyke T."/>
        </authorList>
    </citation>
    <scope>NUCLEOTIDE SEQUENCE</scope>
    <source>
        <strain evidence="1">GVMAG-M-3300023179-150</strain>
    </source>
</reference>
<sequence length="233" mass="27201">MCNTPPTDTDQKTHIDVITRDFYHNSNLKLDSETLDVLGRLYEKMINLKNTNYETFSNGVVIDTCYFFRGIMPINQKIIITDGVILEILQGSIYNNLDPNQSNYLRDLERLLNIKRIMGDNCIFLNLNCKLRKYYPKFQNTHSLRRNVDSELLSFTLLINQSNYTVKLATFDKELKLKILSRSGEKSMLYNVSYRKPCPTSIAPYRNGCITRSSDSKMQIQKQEEELEGWIRV</sequence>
<proteinExistence type="predicted"/>
<evidence type="ECO:0000313" key="1">
    <source>
        <dbReference type="EMBL" id="QHT24460.1"/>
    </source>
</evidence>
<protein>
    <recommendedName>
        <fullName evidence="2">PIN domain-containing protein</fullName>
    </recommendedName>
</protein>
<name>A0A6C0E7B5_9ZZZZ</name>
<evidence type="ECO:0008006" key="2">
    <source>
        <dbReference type="Google" id="ProtNLM"/>
    </source>
</evidence>
<dbReference type="AlphaFoldDB" id="A0A6C0E7B5"/>
<accession>A0A6C0E7B5</accession>
<organism evidence="1">
    <name type="scientific">viral metagenome</name>
    <dbReference type="NCBI Taxonomy" id="1070528"/>
    <lineage>
        <taxon>unclassified sequences</taxon>
        <taxon>metagenomes</taxon>
        <taxon>organismal metagenomes</taxon>
    </lineage>
</organism>